<sequence>MKISVSHNFLPKQTTSNASVVMDHFGINFETGKHMIAEDLELPIQEGQVVYFTGASGSGKSSIMCEVASQLTGVLDIDDLELSDLILVDALPLPIQESMQLLAQCGLGEAQLMLRTPHELSDGQRYRFRLAMALAQKPNWIFADEFTAALDRELAKVIAFNIRRLASRLGIGFLLATTHEDILDDLSPDLHVTCYLDGKVDVNCCDEKKNDVSVLQSNSKSPPVPKKTGRTSLGGIIEVIKLEL</sequence>
<dbReference type="SMART" id="SM00382">
    <property type="entry name" value="AAA"/>
    <property type="match status" value="1"/>
</dbReference>
<keyword evidence="1" id="KW-0547">Nucleotide-binding</keyword>
<dbReference type="PROSITE" id="PS50893">
    <property type="entry name" value="ABC_TRANSPORTER_2"/>
    <property type="match status" value="1"/>
</dbReference>
<dbReference type="PANTHER" id="PTHR24220">
    <property type="entry name" value="IMPORT ATP-BINDING PROTEIN"/>
    <property type="match status" value="1"/>
</dbReference>
<reference evidence="4" key="1">
    <citation type="submission" date="2018-06" db="EMBL/GenBank/DDBJ databases">
        <authorList>
            <person name="Zhirakovskaya E."/>
        </authorList>
    </citation>
    <scope>NUCLEOTIDE SEQUENCE</scope>
</reference>
<proteinExistence type="predicted"/>
<dbReference type="SUPFAM" id="SSF52540">
    <property type="entry name" value="P-loop containing nucleoside triphosphate hydrolases"/>
    <property type="match status" value="1"/>
</dbReference>
<dbReference type="GO" id="GO:0005524">
    <property type="term" value="F:ATP binding"/>
    <property type="evidence" value="ECO:0007669"/>
    <property type="project" value="UniProtKB-KW"/>
</dbReference>
<dbReference type="InterPro" id="IPR003593">
    <property type="entry name" value="AAA+_ATPase"/>
</dbReference>
<evidence type="ECO:0000313" key="4">
    <source>
        <dbReference type="EMBL" id="VAX41669.1"/>
    </source>
</evidence>
<evidence type="ECO:0000256" key="1">
    <source>
        <dbReference type="ARBA" id="ARBA00022741"/>
    </source>
</evidence>
<dbReference type="InterPro" id="IPR003439">
    <property type="entry name" value="ABC_transporter-like_ATP-bd"/>
</dbReference>
<evidence type="ECO:0000256" key="2">
    <source>
        <dbReference type="ARBA" id="ARBA00022840"/>
    </source>
</evidence>
<evidence type="ECO:0000259" key="3">
    <source>
        <dbReference type="PROSITE" id="PS50893"/>
    </source>
</evidence>
<dbReference type="InterPro" id="IPR027417">
    <property type="entry name" value="P-loop_NTPase"/>
</dbReference>
<dbReference type="EMBL" id="UOGL01000575">
    <property type="protein sequence ID" value="VAX41669.1"/>
    <property type="molecule type" value="Genomic_DNA"/>
</dbReference>
<feature type="domain" description="ABC transporter" evidence="3">
    <location>
        <begin position="22"/>
        <end position="222"/>
    </location>
</feature>
<accession>A0A3B1DH29</accession>
<dbReference type="GO" id="GO:0022857">
    <property type="term" value="F:transmembrane transporter activity"/>
    <property type="evidence" value="ECO:0007669"/>
    <property type="project" value="TreeGrafter"/>
</dbReference>
<keyword evidence="2" id="KW-0067">ATP-binding</keyword>
<dbReference type="InterPro" id="IPR015854">
    <property type="entry name" value="ABC_transpr_LolD-like"/>
</dbReference>
<gene>
    <name evidence="4" type="ORF">MNBD_PLANCTO02-3036</name>
</gene>
<organism evidence="4">
    <name type="scientific">hydrothermal vent metagenome</name>
    <dbReference type="NCBI Taxonomy" id="652676"/>
    <lineage>
        <taxon>unclassified sequences</taxon>
        <taxon>metagenomes</taxon>
        <taxon>ecological metagenomes</taxon>
    </lineage>
</organism>
<name>A0A3B1DH29_9ZZZZ</name>
<dbReference type="GO" id="GO:0005886">
    <property type="term" value="C:plasma membrane"/>
    <property type="evidence" value="ECO:0007669"/>
    <property type="project" value="TreeGrafter"/>
</dbReference>
<dbReference type="Gene3D" id="3.40.50.300">
    <property type="entry name" value="P-loop containing nucleotide triphosphate hydrolases"/>
    <property type="match status" value="2"/>
</dbReference>
<dbReference type="AlphaFoldDB" id="A0A3B1DH29"/>
<protein>
    <recommendedName>
        <fullName evidence="3">ABC transporter domain-containing protein</fullName>
    </recommendedName>
</protein>
<dbReference type="GO" id="GO:0016887">
    <property type="term" value="F:ATP hydrolysis activity"/>
    <property type="evidence" value="ECO:0007669"/>
    <property type="project" value="InterPro"/>
</dbReference>